<proteinExistence type="predicted"/>
<reference evidence="1" key="1">
    <citation type="submission" date="2014-11" db="EMBL/GenBank/DDBJ databases">
        <authorList>
            <person name="Amaro Gonzalez C."/>
        </authorList>
    </citation>
    <scope>NUCLEOTIDE SEQUENCE</scope>
</reference>
<dbReference type="AlphaFoldDB" id="A0A0E9T4X6"/>
<reference evidence="1" key="2">
    <citation type="journal article" date="2015" name="Fish Shellfish Immunol.">
        <title>Early steps in the European eel (Anguilla anguilla)-Vibrio vulnificus interaction in the gills: Role of the RtxA13 toxin.</title>
        <authorList>
            <person name="Callol A."/>
            <person name="Pajuelo D."/>
            <person name="Ebbesson L."/>
            <person name="Teles M."/>
            <person name="MacKenzie S."/>
            <person name="Amaro C."/>
        </authorList>
    </citation>
    <scope>NUCLEOTIDE SEQUENCE</scope>
</reference>
<accession>A0A0E9T4X6</accession>
<dbReference type="EMBL" id="GBXM01060552">
    <property type="protein sequence ID" value="JAH48025.1"/>
    <property type="molecule type" value="Transcribed_RNA"/>
</dbReference>
<name>A0A0E9T4X6_ANGAN</name>
<sequence length="32" mass="3752">MHGLHQDFLSSNRLLFLIILDCNDMTKRTDGF</sequence>
<protein>
    <submittedName>
        <fullName evidence="1">Uncharacterized protein</fullName>
    </submittedName>
</protein>
<organism evidence="1">
    <name type="scientific">Anguilla anguilla</name>
    <name type="common">European freshwater eel</name>
    <name type="synonym">Muraena anguilla</name>
    <dbReference type="NCBI Taxonomy" id="7936"/>
    <lineage>
        <taxon>Eukaryota</taxon>
        <taxon>Metazoa</taxon>
        <taxon>Chordata</taxon>
        <taxon>Craniata</taxon>
        <taxon>Vertebrata</taxon>
        <taxon>Euteleostomi</taxon>
        <taxon>Actinopterygii</taxon>
        <taxon>Neopterygii</taxon>
        <taxon>Teleostei</taxon>
        <taxon>Anguilliformes</taxon>
        <taxon>Anguillidae</taxon>
        <taxon>Anguilla</taxon>
    </lineage>
</organism>
<evidence type="ECO:0000313" key="1">
    <source>
        <dbReference type="EMBL" id="JAH48025.1"/>
    </source>
</evidence>